<evidence type="ECO:0000313" key="4">
    <source>
        <dbReference type="Proteomes" id="UP000887013"/>
    </source>
</evidence>
<dbReference type="AlphaFoldDB" id="A0A8X6QJW5"/>
<dbReference type="OrthoDB" id="6433285at2759"/>
<dbReference type="Pfam" id="PF13843">
    <property type="entry name" value="DDE_Tnp_1_7"/>
    <property type="match status" value="1"/>
</dbReference>
<organism evidence="3 4">
    <name type="scientific">Nephila pilipes</name>
    <name type="common">Giant wood spider</name>
    <name type="synonym">Nephila maculata</name>
    <dbReference type="NCBI Taxonomy" id="299642"/>
    <lineage>
        <taxon>Eukaryota</taxon>
        <taxon>Metazoa</taxon>
        <taxon>Ecdysozoa</taxon>
        <taxon>Arthropoda</taxon>
        <taxon>Chelicerata</taxon>
        <taxon>Arachnida</taxon>
        <taxon>Araneae</taxon>
        <taxon>Araneomorphae</taxon>
        <taxon>Entelegynae</taxon>
        <taxon>Araneoidea</taxon>
        <taxon>Nephilidae</taxon>
        <taxon>Nephila</taxon>
    </lineage>
</organism>
<evidence type="ECO:0000256" key="1">
    <source>
        <dbReference type="SAM" id="MobiDB-lite"/>
    </source>
</evidence>
<accession>A0A8X6QJW5</accession>
<sequence>MKAKEQEAFSQSSIRSKCIDRKEAQKVTETSNINDNGTNSSRGQFGHDKLHKVRPSVSLLNDPILRLRTFIILIIDEYIIAFKGRTSLNQRMPMTPIKRSHKVRYLAYCNIGYIQKFEIYRGKEICDDNTNILK</sequence>
<comment type="caution">
    <text evidence="3">The sequence shown here is derived from an EMBL/GenBank/DDBJ whole genome shotgun (WGS) entry which is preliminary data.</text>
</comment>
<dbReference type="Proteomes" id="UP000887013">
    <property type="component" value="Unassembled WGS sequence"/>
</dbReference>
<feature type="region of interest" description="Disordered" evidence="1">
    <location>
        <begin position="20"/>
        <end position="49"/>
    </location>
</feature>
<feature type="domain" description="PiggyBac transposable element-derived protein" evidence="2">
    <location>
        <begin position="25"/>
        <end position="124"/>
    </location>
</feature>
<proteinExistence type="predicted"/>
<gene>
    <name evidence="3" type="primary">X975_07963</name>
    <name evidence="3" type="ORF">NPIL_297891</name>
</gene>
<dbReference type="EMBL" id="BMAW01127824">
    <property type="protein sequence ID" value="GFU22841.1"/>
    <property type="molecule type" value="Genomic_DNA"/>
</dbReference>
<evidence type="ECO:0000259" key="2">
    <source>
        <dbReference type="Pfam" id="PF13843"/>
    </source>
</evidence>
<protein>
    <submittedName>
        <fullName evidence="3">PiggyBac transposable element-derived protein 4</fullName>
    </submittedName>
</protein>
<feature type="compositionally biased region" description="Polar residues" evidence="1">
    <location>
        <begin position="27"/>
        <end position="43"/>
    </location>
</feature>
<dbReference type="InterPro" id="IPR029526">
    <property type="entry name" value="PGBD"/>
</dbReference>
<name>A0A8X6QJW5_NEPPI</name>
<keyword evidence="4" id="KW-1185">Reference proteome</keyword>
<evidence type="ECO:0000313" key="3">
    <source>
        <dbReference type="EMBL" id="GFU22841.1"/>
    </source>
</evidence>
<reference evidence="3" key="1">
    <citation type="submission" date="2020-08" db="EMBL/GenBank/DDBJ databases">
        <title>Multicomponent nature underlies the extraordinary mechanical properties of spider dragline silk.</title>
        <authorList>
            <person name="Kono N."/>
            <person name="Nakamura H."/>
            <person name="Mori M."/>
            <person name="Yoshida Y."/>
            <person name="Ohtoshi R."/>
            <person name="Malay A.D."/>
            <person name="Moran D.A.P."/>
            <person name="Tomita M."/>
            <person name="Numata K."/>
            <person name="Arakawa K."/>
        </authorList>
    </citation>
    <scope>NUCLEOTIDE SEQUENCE</scope>
</reference>